<evidence type="ECO:0000313" key="5">
    <source>
        <dbReference type="Proteomes" id="UP000244896"/>
    </source>
</evidence>
<dbReference type="InterPro" id="IPR000307">
    <property type="entry name" value="Ribosomal_bS16"/>
</dbReference>
<organism evidence="4 5">
    <name type="scientific">Ereboglobus luteus</name>
    <dbReference type="NCBI Taxonomy" id="1796921"/>
    <lineage>
        <taxon>Bacteria</taxon>
        <taxon>Pseudomonadati</taxon>
        <taxon>Verrucomicrobiota</taxon>
        <taxon>Opitutia</taxon>
        <taxon>Opitutales</taxon>
        <taxon>Opitutaceae</taxon>
        <taxon>Ereboglobus</taxon>
    </lineage>
</organism>
<evidence type="ECO:0000256" key="2">
    <source>
        <dbReference type="ARBA" id="ARBA00023274"/>
    </source>
</evidence>
<dbReference type="SUPFAM" id="SSF54565">
    <property type="entry name" value="Ribosomal protein S16"/>
    <property type="match status" value="1"/>
</dbReference>
<dbReference type="PANTHER" id="PTHR12919">
    <property type="entry name" value="30S RIBOSOMAL PROTEIN S16"/>
    <property type="match status" value="1"/>
</dbReference>
<dbReference type="Proteomes" id="UP000244896">
    <property type="component" value="Chromosome"/>
</dbReference>
<dbReference type="Pfam" id="PF00886">
    <property type="entry name" value="Ribosomal_S16"/>
    <property type="match status" value="1"/>
</dbReference>
<dbReference type="OrthoDB" id="9807878at2"/>
<dbReference type="HAMAP" id="MF_00385">
    <property type="entry name" value="Ribosomal_bS16"/>
    <property type="match status" value="1"/>
</dbReference>
<dbReference type="GO" id="GO:0006412">
    <property type="term" value="P:translation"/>
    <property type="evidence" value="ECO:0007669"/>
    <property type="project" value="UniProtKB-UniRule"/>
</dbReference>
<dbReference type="NCBIfam" id="TIGR00002">
    <property type="entry name" value="S16"/>
    <property type="match status" value="1"/>
</dbReference>
<proteinExistence type="inferred from homology"/>
<dbReference type="PANTHER" id="PTHR12919:SF20">
    <property type="entry name" value="SMALL RIBOSOMAL SUBUNIT PROTEIN BS16M"/>
    <property type="match status" value="1"/>
</dbReference>
<dbReference type="Gene3D" id="3.30.1320.10">
    <property type="match status" value="1"/>
</dbReference>
<dbReference type="RefSeq" id="WP_108823799.1">
    <property type="nucleotide sequence ID" value="NZ_CP023004.1"/>
</dbReference>
<keyword evidence="1 3" id="KW-0689">Ribosomal protein</keyword>
<protein>
    <recommendedName>
        <fullName evidence="3">Small ribosomal subunit protein bS16</fullName>
    </recommendedName>
</protein>
<name>A0A2U8DZJ7_9BACT</name>
<dbReference type="EMBL" id="CP023004">
    <property type="protein sequence ID" value="AWI07991.1"/>
    <property type="molecule type" value="Genomic_DNA"/>
</dbReference>
<dbReference type="GO" id="GO:0015935">
    <property type="term" value="C:small ribosomal subunit"/>
    <property type="evidence" value="ECO:0007669"/>
    <property type="project" value="TreeGrafter"/>
</dbReference>
<dbReference type="GO" id="GO:0005737">
    <property type="term" value="C:cytoplasm"/>
    <property type="evidence" value="ECO:0007669"/>
    <property type="project" value="UniProtKB-ARBA"/>
</dbReference>
<evidence type="ECO:0000256" key="1">
    <source>
        <dbReference type="ARBA" id="ARBA00022980"/>
    </source>
</evidence>
<dbReference type="AlphaFoldDB" id="A0A2U8DZJ7"/>
<sequence length="94" mass="10138">MALKIRLSRIGATHQPIYHVVVAEARSRRDGAAVEILGTYSPRSKKDALTLDLARAEYWLSKGALPTDTAKGLIKKVRKSATIEAPAVEEAPAA</sequence>
<evidence type="ECO:0000313" key="4">
    <source>
        <dbReference type="EMBL" id="AWI07991.1"/>
    </source>
</evidence>
<evidence type="ECO:0000256" key="3">
    <source>
        <dbReference type="HAMAP-Rule" id="MF_00385"/>
    </source>
</evidence>
<dbReference type="PROSITE" id="PS00732">
    <property type="entry name" value="RIBOSOMAL_S16"/>
    <property type="match status" value="1"/>
</dbReference>
<dbReference type="InterPro" id="IPR023803">
    <property type="entry name" value="Ribosomal_bS16_dom_sf"/>
</dbReference>
<reference evidence="4 5" key="1">
    <citation type="journal article" date="2018" name="Syst. Appl. Microbiol.">
        <title>Ereboglobus luteus gen. nov. sp. nov. from cockroach guts, and new insights into the oxygen relationship of the genera Opitutus and Didymococcus (Verrucomicrobia: Opitutaceae).</title>
        <authorList>
            <person name="Tegtmeier D."/>
            <person name="Belitz A."/>
            <person name="Radek R."/>
            <person name="Heimerl T."/>
            <person name="Brune A."/>
        </authorList>
    </citation>
    <scope>NUCLEOTIDE SEQUENCE [LARGE SCALE GENOMIC DNA]</scope>
    <source>
        <strain evidence="4 5">Ho45</strain>
    </source>
</reference>
<accession>A0A2U8DZJ7</accession>
<keyword evidence="2 3" id="KW-0687">Ribonucleoprotein</keyword>
<dbReference type="KEGG" id="elut:CKA38_00790"/>
<dbReference type="GO" id="GO:0003735">
    <property type="term" value="F:structural constituent of ribosome"/>
    <property type="evidence" value="ECO:0007669"/>
    <property type="project" value="InterPro"/>
</dbReference>
<keyword evidence="5" id="KW-1185">Reference proteome</keyword>
<gene>
    <name evidence="3 4" type="primary">rpsP</name>
    <name evidence="4" type="ORF">CKA38_00790</name>
</gene>
<comment type="similarity">
    <text evidence="3">Belongs to the bacterial ribosomal protein bS16 family.</text>
</comment>
<dbReference type="InterPro" id="IPR020592">
    <property type="entry name" value="Ribosomal_bS16_CS"/>
</dbReference>